<evidence type="ECO:0000313" key="2">
    <source>
        <dbReference type="Proteomes" id="UP000036185"/>
    </source>
</evidence>
<sequence length="44" mass="5021">MPIFTQAKMEILKGYVVITGTVVEVDQNVQLCLVIDRIFIAYTF</sequence>
<reference evidence="1 2" key="1">
    <citation type="journal article" date="2014" name="Int. J. Syst. Evol. Microbiol.">
        <title>Draft Genome Sequence of Corynebacterium ulcerans FRC58, Isolated from the Bronchitic Aspiration of a Patient in France.</title>
        <authorList>
            <person name="Silva Ado S."/>
            <person name="Barauna R.A."/>
            <person name="de Sa P.C."/>
            <person name="das Gracas D.A."/>
            <person name="Carneiro A.R."/>
            <person name="Thouvenin M."/>
            <person name="Azevedo V."/>
            <person name="Badell E."/>
            <person name="Guiso N."/>
            <person name="da Silva A.L."/>
            <person name="Ramos R.T."/>
        </authorList>
    </citation>
    <scope>NUCLEOTIDE SEQUENCE [LARGE SCALE GENOMIC DNA]</scope>
    <source>
        <strain evidence="1 2">FRC58</strain>
    </source>
</reference>
<dbReference type="Proteomes" id="UP000036185">
    <property type="component" value="Chromosome"/>
</dbReference>
<name>A0ABM5TZ37_CORUL</name>
<proteinExistence type="predicted"/>
<keyword evidence="2" id="KW-1185">Reference proteome</keyword>
<protein>
    <submittedName>
        <fullName evidence="1">Uncharacterized protein</fullName>
    </submittedName>
</protein>
<organism evidence="1 2">
    <name type="scientific">Corynebacterium ulcerans FRC58</name>
    <dbReference type="NCBI Taxonomy" id="1408268"/>
    <lineage>
        <taxon>Bacteria</taxon>
        <taxon>Bacillati</taxon>
        <taxon>Actinomycetota</taxon>
        <taxon>Actinomycetes</taxon>
        <taxon>Mycobacteriales</taxon>
        <taxon>Corynebacteriaceae</taxon>
        <taxon>Corynebacterium</taxon>
    </lineage>
</organism>
<accession>A0ABM5TZ37</accession>
<evidence type="ECO:0000313" key="1">
    <source>
        <dbReference type="EMBL" id="AKN76405.1"/>
    </source>
</evidence>
<dbReference type="EMBL" id="CP011913">
    <property type="protein sequence ID" value="AKN76405.1"/>
    <property type="molecule type" value="Genomic_DNA"/>
</dbReference>
<gene>
    <name evidence="1" type="ORF">CulFRC58_0551</name>
</gene>